<evidence type="ECO:0000256" key="7">
    <source>
        <dbReference type="ARBA" id="ARBA00023010"/>
    </source>
</evidence>
<evidence type="ECO:0000313" key="10">
    <source>
        <dbReference type="EMBL" id="MBB2182424.1"/>
    </source>
</evidence>
<evidence type="ECO:0000256" key="8">
    <source>
        <dbReference type="ARBA" id="ARBA00023136"/>
    </source>
</evidence>
<evidence type="ECO:0000256" key="5">
    <source>
        <dbReference type="ARBA" id="ARBA00022927"/>
    </source>
</evidence>
<dbReference type="AlphaFoldDB" id="A0A839JYI9"/>
<organism evidence="10 11">
    <name type="scientific">Variimorphobacter saccharofermentans</name>
    <dbReference type="NCBI Taxonomy" id="2755051"/>
    <lineage>
        <taxon>Bacteria</taxon>
        <taxon>Bacillati</taxon>
        <taxon>Bacillota</taxon>
        <taxon>Clostridia</taxon>
        <taxon>Lachnospirales</taxon>
        <taxon>Lachnospiraceae</taxon>
        <taxon>Variimorphobacter</taxon>
    </lineage>
</organism>
<protein>
    <recommendedName>
        <fullName evidence="9">Protein-export membrane protein SecG</fullName>
    </recommendedName>
</protein>
<dbReference type="NCBIfam" id="TIGR00810">
    <property type="entry name" value="secG"/>
    <property type="match status" value="1"/>
</dbReference>
<evidence type="ECO:0000256" key="1">
    <source>
        <dbReference type="ARBA" id="ARBA00004141"/>
    </source>
</evidence>
<evidence type="ECO:0000256" key="3">
    <source>
        <dbReference type="ARBA" id="ARBA00022448"/>
    </source>
</evidence>
<dbReference type="Proteomes" id="UP000574276">
    <property type="component" value="Unassembled WGS sequence"/>
</dbReference>
<dbReference type="Pfam" id="PF03840">
    <property type="entry name" value="SecG"/>
    <property type="match status" value="1"/>
</dbReference>
<evidence type="ECO:0000313" key="11">
    <source>
        <dbReference type="Proteomes" id="UP000574276"/>
    </source>
</evidence>
<keyword evidence="7 9" id="KW-0811">Translocation</keyword>
<evidence type="ECO:0000256" key="4">
    <source>
        <dbReference type="ARBA" id="ARBA00022692"/>
    </source>
</evidence>
<sequence length="80" mass="8512">MGTLRVITQIIYILICIALTVLVLKQEGKGDGLSGAITGAASETYWSKNKGRSLEGTMETATKVLAGAFIVLSVVLNLNW</sequence>
<comment type="caution">
    <text evidence="10">The sequence shown here is derived from an EMBL/GenBank/DDBJ whole genome shotgun (WGS) entry which is preliminary data.</text>
</comment>
<keyword evidence="9" id="KW-1003">Cell membrane</keyword>
<comment type="function">
    <text evidence="9">Involved in protein export. Participates in an early event of protein translocation.</text>
</comment>
<keyword evidence="6 9" id="KW-1133">Transmembrane helix</keyword>
<name>A0A839JYI9_9FIRM</name>
<dbReference type="GO" id="GO:0009306">
    <property type="term" value="P:protein secretion"/>
    <property type="evidence" value="ECO:0007669"/>
    <property type="project" value="UniProtKB-UniRule"/>
</dbReference>
<dbReference type="PRINTS" id="PR01651">
    <property type="entry name" value="SECGEXPORT"/>
</dbReference>
<evidence type="ECO:0000256" key="9">
    <source>
        <dbReference type="RuleBase" id="RU365087"/>
    </source>
</evidence>
<evidence type="ECO:0000256" key="2">
    <source>
        <dbReference type="ARBA" id="ARBA00008445"/>
    </source>
</evidence>
<feature type="transmembrane region" description="Helical" evidence="9">
    <location>
        <begin position="6"/>
        <end position="24"/>
    </location>
</feature>
<reference evidence="10 11" key="1">
    <citation type="submission" date="2020-07" db="EMBL/GenBank/DDBJ databases">
        <title>Characterization and genome sequencing of isolate MD1, a novel member within the family Lachnospiraceae.</title>
        <authorList>
            <person name="Rettenmaier R."/>
            <person name="Di Bello L."/>
            <person name="Zinser C."/>
            <person name="Scheitz K."/>
            <person name="Liebl W."/>
            <person name="Zverlov V."/>
        </authorList>
    </citation>
    <scope>NUCLEOTIDE SEQUENCE [LARGE SCALE GENOMIC DNA]</scope>
    <source>
        <strain evidence="10 11">MD1</strain>
    </source>
</reference>
<keyword evidence="3 9" id="KW-0813">Transport</keyword>
<feature type="transmembrane region" description="Helical" evidence="9">
    <location>
        <begin position="60"/>
        <end position="78"/>
    </location>
</feature>
<comment type="similarity">
    <text evidence="2 9">Belongs to the SecG family.</text>
</comment>
<comment type="subcellular location">
    <subcellularLocation>
        <location evidence="9">Cell membrane</location>
        <topology evidence="9">Multi-pass membrane protein</topology>
    </subcellularLocation>
    <subcellularLocation>
        <location evidence="1">Membrane</location>
        <topology evidence="1">Multi-pass membrane protein</topology>
    </subcellularLocation>
</comment>
<evidence type="ECO:0000256" key="6">
    <source>
        <dbReference type="ARBA" id="ARBA00022989"/>
    </source>
</evidence>
<dbReference type="GO" id="GO:0015450">
    <property type="term" value="F:protein-transporting ATPase activity"/>
    <property type="evidence" value="ECO:0007669"/>
    <property type="project" value="UniProtKB-UniRule"/>
</dbReference>
<accession>A0A839JYI9</accession>
<keyword evidence="11" id="KW-1185">Reference proteome</keyword>
<dbReference type="GO" id="GO:0005886">
    <property type="term" value="C:plasma membrane"/>
    <property type="evidence" value="ECO:0007669"/>
    <property type="project" value="UniProtKB-SubCell"/>
</dbReference>
<keyword evidence="4 9" id="KW-0812">Transmembrane</keyword>
<gene>
    <name evidence="10" type="primary">secG</name>
    <name evidence="10" type="ORF">H0486_05985</name>
</gene>
<proteinExistence type="inferred from homology"/>
<dbReference type="EMBL" id="JACEGA010000001">
    <property type="protein sequence ID" value="MBB2182424.1"/>
    <property type="molecule type" value="Genomic_DNA"/>
</dbReference>
<keyword evidence="5 9" id="KW-0653">Protein transport</keyword>
<dbReference type="InterPro" id="IPR004692">
    <property type="entry name" value="SecG"/>
</dbReference>
<keyword evidence="8 9" id="KW-0472">Membrane</keyword>